<gene>
    <name evidence="5" type="ORF">LBV24_13575</name>
</gene>
<evidence type="ECO:0000256" key="1">
    <source>
        <dbReference type="ARBA" id="ARBA00006865"/>
    </source>
</evidence>
<organism evidence="5 6">
    <name type="scientific">Winogradskyella vincentii</name>
    <dbReference type="NCBI Taxonomy" id="2877122"/>
    <lineage>
        <taxon>Bacteria</taxon>
        <taxon>Pseudomonadati</taxon>
        <taxon>Bacteroidota</taxon>
        <taxon>Flavobacteriia</taxon>
        <taxon>Flavobacteriales</taxon>
        <taxon>Flavobacteriaceae</taxon>
        <taxon>Winogradskyella</taxon>
    </lineage>
</organism>
<dbReference type="PROSITE" id="PS51762">
    <property type="entry name" value="GH16_2"/>
    <property type="match status" value="1"/>
</dbReference>
<evidence type="ECO:0000256" key="2">
    <source>
        <dbReference type="ARBA" id="ARBA00022729"/>
    </source>
</evidence>
<reference evidence="6" key="1">
    <citation type="submission" date="2023-07" db="EMBL/GenBank/DDBJ databases">
        <authorList>
            <person name="Yue Y."/>
        </authorList>
    </citation>
    <scope>NUCLEOTIDE SEQUENCE [LARGE SCALE GENOMIC DNA]</scope>
    <source>
        <strain evidence="6">2Y89</strain>
    </source>
</reference>
<dbReference type="InterPro" id="IPR050546">
    <property type="entry name" value="Glycosyl_Hydrlase_16"/>
</dbReference>
<dbReference type="CDD" id="cd08023">
    <property type="entry name" value="GH16_laminarinase_like"/>
    <property type="match status" value="1"/>
</dbReference>
<dbReference type="Pfam" id="PF00722">
    <property type="entry name" value="Glyco_hydro_16"/>
    <property type="match status" value="1"/>
</dbReference>
<evidence type="ECO:0000259" key="4">
    <source>
        <dbReference type="PROSITE" id="PS51762"/>
    </source>
</evidence>
<evidence type="ECO:0000313" key="6">
    <source>
        <dbReference type="Proteomes" id="UP001198402"/>
    </source>
</evidence>
<keyword evidence="6" id="KW-1185">Reference proteome</keyword>
<feature type="domain" description="GH16" evidence="4">
    <location>
        <begin position="168"/>
        <end position="440"/>
    </location>
</feature>
<accession>A0ABS7Y2U0</accession>
<dbReference type="InterPro" id="IPR000757">
    <property type="entry name" value="Beta-glucanase-like"/>
</dbReference>
<evidence type="ECO:0000256" key="3">
    <source>
        <dbReference type="SAM" id="SignalP"/>
    </source>
</evidence>
<dbReference type="PANTHER" id="PTHR10963">
    <property type="entry name" value="GLYCOSYL HYDROLASE-RELATED"/>
    <property type="match status" value="1"/>
</dbReference>
<dbReference type="PANTHER" id="PTHR10963:SF55">
    <property type="entry name" value="GLYCOSIDE HYDROLASE FAMILY 16 PROTEIN"/>
    <property type="match status" value="1"/>
</dbReference>
<dbReference type="Proteomes" id="UP001198402">
    <property type="component" value="Unassembled WGS sequence"/>
</dbReference>
<dbReference type="InterPro" id="IPR013320">
    <property type="entry name" value="ConA-like_dom_sf"/>
</dbReference>
<dbReference type="EMBL" id="JAIUJS010000009">
    <property type="protein sequence ID" value="MCA0154253.1"/>
    <property type="molecule type" value="Genomic_DNA"/>
</dbReference>
<comment type="caution">
    <text evidence="5">The sequence shown here is derived from an EMBL/GenBank/DDBJ whole genome shotgun (WGS) entry which is preliminary data.</text>
</comment>
<dbReference type="NCBIfam" id="TIGR04183">
    <property type="entry name" value="Por_Secre_tail"/>
    <property type="match status" value="1"/>
</dbReference>
<name>A0ABS7Y2U0_9FLAO</name>
<feature type="chain" id="PRO_5046623000" evidence="3">
    <location>
        <begin position="21"/>
        <end position="520"/>
    </location>
</feature>
<protein>
    <submittedName>
        <fullName evidence="5">Family 16 glycosylhydrolase</fullName>
    </submittedName>
</protein>
<dbReference type="RefSeq" id="WP_224479201.1">
    <property type="nucleotide sequence ID" value="NZ_JAIUJS010000009.1"/>
</dbReference>
<comment type="similarity">
    <text evidence="1">Belongs to the glycosyl hydrolase 16 family.</text>
</comment>
<dbReference type="InterPro" id="IPR026444">
    <property type="entry name" value="Secre_tail"/>
</dbReference>
<dbReference type="Gene3D" id="2.60.120.200">
    <property type="match status" value="1"/>
</dbReference>
<sequence>MLKNYASVILLSICVQISVAQQMPIDFADNQDVFIPFAGSGFALTVDPQNSNDEAGQFLNDGSDIWQGFYIDLSQPLDLSVEQQITLDFYQFDPNAHTILLKLENGTNQDVEVQQTASGAGWDNDILFDFANATISGTGTSVNATGSYTRLVIFIDGGVAQSGTYIIDDIDDGSDPGDPHALDVIYTDLVWSDEFDSTIPEALDATKWYHQTFGPNGGQWFNGEQQHYTDRLDNSYVENGNLNIVAKVENFTQDGVTLGYTSARLNSKFAFTYGRVDVRAKLPFGEGTWPAIWTLGKNITETGAYWETQGFGTTGWPACGELDIMEHGLGATNHVSSAIHTPSSFGATENFQSYILPDVANNFHVYSMNWSPNQITFLIDDVGFYTYNPAVKDSSTWPFDADQYLLLNIAMGGVSGAIDPNFVESNMVIDYVRVFQNNGLSIDENFANKFSVYPNPTSSLINISSTEQVDRVDLFNPLGQIVLSKTNNVTKLNVENLKQGLYVLKLYSGNKSVTKKIIID</sequence>
<evidence type="ECO:0000313" key="5">
    <source>
        <dbReference type="EMBL" id="MCA0154253.1"/>
    </source>
</evidence>
<dbReference type="Pfam" id="PF18962">
    <property type="entry name" value="Por_Secre_tail"/>
    <property type="match status" value="1"/>
</dbReference>
<feature type="signal peptide" evidence="3">
    <location>
        <begin position="1"/>
        <end position="20"/>
    </location>
</feature>
<keyword evidence="2 3" id="KW-0732">Signal</keyword>
<proteinExistence type="inferred from homology"/>
<dbReference type="SUPFAM" id="SSF49899">
    <property type="entry name" value="Concanavalin A-like lectins/glucanases"/>
    <property type="match status" value="1"/>
</dbReference>